<name>A0ABV7YR94_9BACT</name>
<dbReference type="Proteomes" id="UP001595616">
    <property type="component" value="Unassembled WGS sequence"/>
</dbReference>
<keyword evidence="8" id="KW-1185">Reference proteome</keyword>
<keyword evidence="4" id="KW-0378">Hydrolase</keyword>
<organism evidence="7 8">
    <name type="scientific">Lacihabitans lacunae</name>
    <dbReference type="NCBI Taxonomy" id="1028214"/>
    <lineage>
        <taxon>Bacteria</taxon>
        <taxon>Pseudomonadati</taxon>
        <taxon>Bacteroidota</taxon>
        <taxon>Cytophagia</taxon>
        <taxon>Cytophagales</taxon>
        <taxon>Leadbetterellaceae</taxon>
        <taxon>Lacihabitans</taxon>
    </lineage>
</organism>
<dbReference type="InterPro" id="IPR052062">
    <property type="entry name" value="Murein_DD/LD_carboxypeptidase"/>
</dbReference>
<dbReference type="SUPFAM" id="SSF54001">
    <property type="entry name" value="Cysteine proteinases"/>
    <property type="match status" value="1"/>
</dbReference>
<sequence>MGTPYKFGGTDKSGMDCSGLIYTGFNELGKQIPRVSYKQADYFNEVSKNALEIGDLVYFKVNSRRINHTGVISQIKSRDEIYFLHASVSKGVREDLLLDGYWKNKFVKATRPIW</sequence>
<evidence type="ECO:0000256" key="1">
    <source>
        <dbReference type="ARBA" id="ARBA00007074"/>
    </source>
</evidence>
<accession>A0ABV7YR94</accession>
<dbReference type="EMBL" id="JBHRYQ010000001">
    <property type="protein sequence ID" value="MFC3809868.1"/>
    <property type="molecule type" value="Genomic_DNA"/>
</dbReference>
<proteinExistence type="inferred from homology"/>
<evidence type="ECO:0000256" key="4">
    <source>
        <dbReference type="ARBA" id="ARBA00022801"/>
    </source>
</evidence>
<dbReference type="RefSeq" id="WP_379835470.1">
    <property type="nucleotide sequence ID" value="NZ_JBHRYQ010000001.1"/>
</dbReference>
<dbReference type="Gene3D" id="3.90.1720.10">
    <property type="entry name" value="endopeptidase domain like (from Nostoc punctiforme)"/>
    <property type="match status" value="1"/>
</dbReference>
<comment type="caution">
    <text evidence="7">The sequence shown here is derived from an EMBL/GenBank/DDBJ whole genome shotgun (WGS) entry which is preliminary data.</text>
</comment>
<dbReference type="Pfam" id="PF00877">
    <property type="entry name" value="NLPC_P60"/>
    <property type="match status" value="1"/>
</dbReference>
<gene>
    <name evidence="7" type="ORF">ACFOOI_04300</name>
</gene>
<dbReference type="PANTHER" id="PTHR47360">
    <property type="entry name" value="MUREIN DD-ENDOPEPTIDASE MEPS/MUREIN LD-CARBOXYPEPTIDASE"/>
    <property type="match status" value="1"/>
</dbReference>
<dbReference type="PANTHER" id="PTHR47360:SF1">
    <property type="entry name" value="ENDOPEPTIDASE NLPC-RELATED"/>
    <property type="match status" value="1"/>
</dbReference>
<evidence type="ECO:0000313" key="8">
    <source>
        <dbReference type="Proteomes" id="UP001595616"/>
    </source>
</evidence>
<evidence type="ECO:0000313" key="7">
    <source>
        <dbReference type="EMBL" id="MFC3809868.1"/>
    </source>
</evidence>
<feature type="domain" description="NlpC/P60" evidence="6">
    <location>
        <begin position="1"/>
        <end position="113"/>
    </location>
</feature>
<keyword evidence="5" id="KW-0788">Thiol protease</keyword>
<evidence type="ECO:0000259" key="6">
    <source>
        <dbReference type="PROSITE" id="PS51935"/>
    </source>
</evidence>
<keyword evidence="3" id="KW-0732">Signal</keyword>
<dbReference type="PROSITE" id="PS51935">
    <property type="entry name" value="NLPC_P60"/>
    <property type="match status" value="1"/>
</dbReference>
<dbReference type="InterPro" id="IPR038765">
    <property type="entry name" value="Papain-like_cys_pep_sf"/>
</dbReference>
<evidence type="ECO:0000256" key="5">
    <source>
        <dbReference type="ARBA" id="ARBA00022807"/>
    </source>
</evidence>
<dbReference type="InterPro" id="IPR000064">
    <property type="entry name" value="NLP_P60_dom"/>
</dbReference>
<reference evidence="8" key="1">
    <citation type="journal article" date="2019" name="Int. J. Syst. Evol. Microbiol.">
        <title>The Global Catalogue of Microorganisms (GCM) 10K type strain sequencing project: providing services to taxonomists for standard genome sequencing and annotation.</title>
        <authorList>
            <consortium name="The Broad Institute Genomics Platform"/>
            <consortium name="The Broad Institute Genome Sequencing Center for Infectious Disease"/>
            <person name="Wu L."/>
            <person name="Ma J."/>
        </authorList>
    </citation>
    <scope>NUCLEOTIDE SEQUENCE [LARGE SCALE GENOMIC DNA]</scope>
    <source>
        <strain evidence="8">CECT 7956</strain>
    </source>
</reference>
<comment type="similarity">
    <text evidence="1">Belongs to the peptidase C40 family.</text>
</comment>
<keyword evidence="2" id="KW-0645">Protease</keyword>
<evidence type="ECO:0000256" key="2">
    <source>
        <dbReference type="ARBA" id="ARBA00022670"/>
    </source>
</evidence>
<protein>
    <submittedName>
        <fullName evidence="7">C40 family peptidase</fullName>
    </submittedName>
</protein>
<evidence type="ECO:0000256" key="3">
    <source>
        <dbReference type="ARBA" id="ARBA00022729"/>
    </source>
</evidence>